<dbReference type="InterPro" id="IPR044068">
    <property type="entry name" value="CB"/>
</dbReference>
<feature type="non-terminal residue" evidence="3">
    <location>
        <position position="208"/>
    </location>
</feature>
<dbReference type="InterPro" id="IPR010998">
    <property type="entry name" value="Integrase_recombinase_N"/>
</dbReference>
<sequence>MSKLVRLWKRPCKNGQEFKYVLIWFDEQGKERWQALKHADGRKAEKQRVQKERDLRMGLVEPDSMKLSELLDDYLRRTRTQIEVSTANSAAYRMTDFIAAVGNINADIVTYRHVEGFQQYCIDKGLSPASANTHIKMVKRIFSLAVKRGQLEKNPFDGIPLLKVPQGLVRLITEQEFFRVLNAAQEPIWKARILLGKTTGLRRGEILN</sequence>
<reference evidence="3" key="1">
    <citation type="journal article" date="2015" name="Nature">
        <title>Complex archaea that bridge the gap between prokaryotes and eukaryotes.</title>
        <authorList>
            <person name="Spang A."/>
            <person name="Saw J.H."/>
            <person name="Jorgensen S.L."/>
            <person name="Zaremba-Niedzwiedzka K."/>
            <person name="Martijn J."/>
            <person name="Lind A.E."/>
            <person name="van Eijk R."/>
            <person name="Schleper C."/>
            <person name="Guy L."/>
            <person name="Ettema T.J."/>
        </authorList>
    </citation>
    <scope>NUCLEOTIDE SEQUENCE</scope>
</reference>
<dbReference type="AlphaFoldDB" id="A0A0F8YDW2"/>
<feature type="domain" description="Core-binding (CB)" evidence="2">
    <location>
        <begin position="65"/>
        <end position="146"/>
    </location>
</feature>
<keyword evidence="1" id="KW-0238">DNA-binding</keyword>
<dbReference type="SUPFAM" id="SSF56349">
    <property type="entry name" value="DNA breaking-rejoining enzymes"/>
    <property type="match status" value="1"/>
</dbReference>
<protein>
    <recommendedName>
        <fullName evidence="2">Core-binding (CB) domain-containing protein</fullName>
    </recommendedName>
</protein>
<proteinExistence type="predicted"/>
<gene>
    <name evidence="3" type="ORF">LCGC14_2831660</name>
</gene>
<evidence type="ECO:0000256" key="1">
    <source>
        <dbReference type="ARBA" id="ARBA00023125"/>
    </source>
</evidence>
<dbReference type="GO" id="GO:0003677">
    <property type="term" value="F:DNA binding"/>
    <property type="evidence" value="ECO:0007669"/>
    <property type="project" value="UniProtKB-KW"/>
</dbReference>
<accession>A0A0F8YDW2</accession>
<organism evidence="3">
    <name type="scientific">marine sediment metagenome</name>
    <dbReference type="NCBI Taxonomy" id="412755"/>
    <lineage>
        <taxon>unclassified sequences</taxon>
        <taxon>metagenomes</taxon>
        <taxon>ecological metagenomes</taxon>
    </lineage>
</organism>
<dbReference type="InterPro" id="IPR011010">
    <property type="entry name" value="DNA_brk_join_enz"/>
</dbReference>
<dbReference type="InterPro" id="IPR025269">
    <property type="entry name" value="SAM-like_dom"/>
</dbReference>
<dbReference type="Pfam" id="PF13102">
    <property type="entry name" value="Phage_int_SAM_5"/>
    <property type="match status" value="1"/>
</dbReference>
<comment type="caution">
    <text evidence="3">The sequence shown here is derived from an EMBL/GenBank/DDBJ whole genome shotgun (WGS) entry which is preliminary data.</text>
</comment>
<name>A0A0F8YDW2_9ZZZZ</name>
<evidence type="ECO:0000313" key="3">
    <source>
        <dbReference type="EMBL" id="KKK79622.1"/>
    </source>
</evidence>
<evidence type="ECO:0000259" key="2">
    <source>
        <dbReference type="PROSITE" id="PS51900"/>
    </source>
</evidence>
<dbReference type="PROSITE" id="PS51900">
    <property type="entry name" value="CB"/>
    <property type="match status" value="1"/>
</dbReference>
<dbReference type="Gene3D" id="1.10.150.130">
    <property type="match status" value="1"/>
</dbReference>
<dbReference type="EMBL" id="LAZR01053946">
    <property type="protein sequence ID" value="KKK79622.1"/>
    <property type="molecule type" value="Genomic_DNA"/>
</dbReference>